<evidence type="ECO:0000256" key="1">
    <source>
        <dbReference type="ARBA" id="ARBA00022737"/>
    </source>
</evidence>
<dbReference type="OrthoDB" id="185373at2759"/>
<dbReference type="Proteomes" id="UP000829196">
    <property type="component" value="Unassembled WGS sequence"/>
</dbReference>
<dbReference type="PANTHER" id="PTHR47933:SF11">
    <property type="entry name" value="PENTATRICOPEPTIDE REPEAT-CONTAINING PROTEIN 2"/>
    <property type="match status" value="1"/>
</dbReference>
<dbReference type="InterPro" id="IPR002885">
    <property type="entry name" value="PPR_rpt"/>
</dbReference>
<evidence type="ECO:0000313" key="3">
    <source>
        <dbReference type="EMBL" id="KAI0495407.1"/>
    </source>
</evidence>
<dbReference type="SUPFAM" id="SSF81901">
    <property type="entry name" value="HCP-like"/>
    <property type="match status" value="1"/>
</dbReference>
<keyword evidence="1" id="KW-0677">Repeat</keyword>
<dbReference type="PANTHER" id="PTHR47933">
    <property type="entry name" value="PENTATRICOPEPTIDE REPEAT-CONTAINING PROTEIN 1, MITOCHONDRIAL"/>
    <property type="match status" value="1"/>
</dbReference>
<feature type="repeat" description="PPR" evidence="2">
    <location>
        <begin position="197"/>
        <end position="231"/>
    </location>
</feature>
<comment type="caution">
    <text evidence="3">The sequence shown here is derived from an EMBL/GenBank/DDBJ whole genome shotgun (WGS) entry which is preliminary data.</text>
</comment>
<accession>A0A8T3AGH9</accession>
<dbReference type="NCBIfam" id="TIGR00756">
    <property type="entry name" value="PPR"/>
    <property type="match status" value="7"/>
</dbReference>
<evidence type="ECO:0008006" key="5">
    <source>
        <dbReference type="Google" id="ProtNLM"/>
    </source>
</evidence>
<feature type="repeat" description="PPR" evidence="2">
    <location>
        <begin position="267"/>
        <end position="301"/>
    </location>
</feature>
<feature type="repeat" description="PPR" evidence="2">
    <location>
        <begin position="161"/>
        <end position="196"/>
    </location>
</feature>
<dbReference type="AlphaFoldDB" id="A0A8T3AGH9"/>
<gene>
    <name evidence="3" type="ORF">KFK09_021708</name>
</gene>
<dbReference type="InterPro" id="IPR011990">
    <property type="entry name" value="TPR-like_helical_dom_sf"/>
</dbReference>
<feature type="repeat" description="PPR" evidence="2">
    <location>
        <begin position="126"/>
        <end position="160"/>
    </location>
</feature>
<dbReference type="Pfam" id="PF13041">
    <property type="entry name" value="PPR_2"/>
    <property type="match status" value="5"/>
</dbReference>
<proteinExistence type="predicted"/>
<name>A0A8T3AGH9_DENNO</name>
<dbReference type="EMBL" id="JAGYWB010000016">
    <property type="protein sequence ID" value="KAI0495407.1"/>
    <property type="molecule type" value="Genomic_DNA"/>
</dbReference>
<dbReference type="Pfam" id="PF01535">
    <property type="entry name" value="PPR"/>
    <property type="match status" value="1"/>
</dbReference>
<evidence type="ECO:0000256" key="2">
    <source>
        <dbReference type="PROSITE-ProRule" id="PRU00708"/>
    </source>
</evidence>
<feature type="repeat" description="PPR" evidence="2">
    <location>
        <begin position="302"/>
        <end position="336"/>
    </location>
</feature>
<dbReference type="GO" id="GO:0003729">
    <property type="term" value="F:mRNA binding"/>
    <property type="evidence" value="ECO:0007669"/>
    <property type="project" value="TreeGrafter"/>
</dbReference>
<sequence length="577" mass="64691">MAAWISSPFAAVARTAIKTLCFLFNVLHLPSRSWSSSRDEINSADASDAVAVSITEDPETGILPFGESLLYRLSQHIPQHRHNLYPRDSDDRPRRCDRYNALMKTFDRFGNADEALRLLREMKTPNVICYTTAMDALVRAGRCEEAESVFSEMISLGIAPDSVAYSILVKMYCFHHKRFVSARNIIQLMVDRGCERDVVTYSTVIAGLCRAGKVDDAFSVLNIMLKDNCMLNAHTYTPIIQAYCALGKIDLARELMEKMKSLGCPPDVVSYNVLIHAFCNKGDFAEVERILRESSNNGWEPDSVSYNTYISGLCNMGMTDEALKQLDFMLENALHPTEVTLNILLGMLCRDSKITEIIFFLARSFELGLDVGAASYNTAMTRLCEIGEFSAVLKLLSDMLKKGIRPDVQTFNIVIMSLCRAGKLHKAKHIFKSKGFTPDIVTCNILLHEFCLAGEFAEFHQLVAELGSGQVSPDAITYNIIVDGLCWDGKFSKAIEFVRSIDLEFKSDHVAHLAFGLVKGGRVGDLLRLLGEMIEKGLLLDVRLFEFMIQAFCKKGSCESIEIYKICLILDKMLRRE</sequence>
<dbReference type="InterPro" id="IPR051240">
    <property type="entry name" value="Mito_RNA-Proc/Resp"/>
</dbReference>
<keyword evidence="4" id="KW-1185">Reference proteome</keyword>
<protein>
    <recommendedName>
        <fullName evidence="5">Pentatricopeptide repeat-containing protein</fullName>
    </recommendedName>
</protein>
<organism evidence="3 4">
    <name type="scientific">Dendrobium nobile</name>
    <name type="common">Orchid</name>
    <dbReference type="NCBI Taxonomy" id="94219"/>
    <lineage>
        <taxon>Eukaryota</taxon>
        <taxon>Viridiplantae</taxon>
        <taxon>Streptophyta</taxon>
        <taxon>Embryophyta</taxon>
        <taxon>Tracheophyta</taxon>
        <taxon>Spermatophyta</taxon>
        <taxon>Magnoliopsida</taxon>
        <taxon>Liliopsida</taxon>
        <taxon>Asparagales</taxon>
        <taxon>Orchidaceae</taxon>
        <taxon>Epidendroideae</taxon>
        <taxon>Malaxideae</taxon>
        <taxon>Dendrobiinae</taxon>
        <taxon>Dendrobium</taxon>
    </lineage>
</organism>
<feature type="repeat" description="PPR" evidence="2">
    <location>
        <begin position="372"/>
        <end position="406"/>
    </location>
</feature>
<dbReference type="Gene3D" id="1.25.40.10">
    <property type="entry name" value="Tetratricopeptide repeat domain"/>
    <property type="match status" value="6"/>
</dbReference>
<reference evidence="3" key="1">
    <citation type="journal article" date="2022" name="Front. Genet.">
        <title>Chromosome-Scale Assembly of the Dendrobium nobile Genome Provides Insights Into the Molecular Mechanism of the Biosynthesis of the Medicinal Active Ingredient of Dendrobium.</title>
        <authorList>
            <person name="Xu Q."/>
            <person name="Niu S.-C."/>
            <person name="Li K.-L."/>
            <person name="Zheng P.-J."/>
            <person name="Zhang X.-J."/>
            <person name="Jia Y."/>
            <person name="Liu Y."/>
            <person name="Niu Y.-X."/>
            <person name="Yu L.-H."/>
            <person name="Chen D.-F."/>
            <person name="Zhang G.-Q."/>
        </authorList>
    </citation>
    <scope>NUCLEOTIDE SEQUENCE</scope>
    <source>
        <tissue evidence="3">Leaf</tissue>
    </source>
</reference>
<evidence type="ECO:0000313" key="4">
    <source>
        <dbReference type="Proteomes" id="UP000829196"/>
    </source>
</evidence>
<feature type="repeat" description="PPR" evidence="2">
    <location>
        <begin position="439"/>
        <end position="473"/>
    </location>
</feature>
<dbReference type="PROSITE" id="PS51375">
    <property type="entry name" value="PPR"/>
    <property type="match status" value="8"/>
</dbReference>
<dbReference type="SMR" id="A0A8T3AGH9"/>
<feature type="repeat" description="PPR" evidence="2">
    <location>
        <begin position="232"/>
        <end position="266"/>
    </location>
</feature>